<evidence type="ECO:0008006" key="4">
    <source>
        <dbReference type="Google" id="ProtNLM"/>
    </source>
</evidence>
<comment type="caution">
    <text evidence="2">The sequence shown here is derived from an EMBL/GenBank/DDBJ whole genome shotgun (WGS) entry which is preliminary data.</text>
</comment>
<name>A0A917QQE7_9ACTN</name>
<protein>
    <recommendedName>
        <fullName evidence="4">Secreted protein</fullName>
    </recommendedName>
</protein>
<accession>A0A917QQE7</accession>
<evidence type="ECO:0000256" key="1">
    <source>
        <dbReference type="SAM" id="SignalP"/>
    </source>
</evidence>
<dbReference type="AlphaFoldDB" id="A0A917QQE7"/>
<keyword evidence="3" id="KW-1185">Reference proteome</keyword>
<sequence length="108" mass="11285">MSIVRGIRNSAVATLIGAASLVALATQRADAAVDPASCVYGYNLSIPQISATCTNPTPTGWYLRVECETPRGTIVRVNGTLVYGPGRGTSLARCPSNTELGQSFLINV</sequence>
<evidence type="ECO:0000313" key="2">
    <source>
        <dbReference type="EMBL" id="GGK62933.1"/>
    </source>
</evidence>
<dbReference type="RefSeq" id="WP_189161034.1">
    <property type="nucleotide sequence ID" value="NZ_BMNT01000001.1"/>
</dbReference>
<organism evidence="2 3">
    <name type="scientific">Sphaerisporangium melleum</name>
    <dbReference type="NCBI Taxonomy" id="321316"/>
    <lineage>
        <taxon>Bacteria</taxon>
        <taxon>Bacillati</taxon>
        <taxon>Actinomycetota</taxon>
        <taxon>Actinomycetes</taxon>
        <taxon>Streptosporangiales</taxon>
        <taxon>Streptosporangiaceae</taxon>
        <taxon>Sphaerisporangium</taxon>
    </lineage>
</organism>
<gene>
    <name evidence="2" type="ORF">GCM10007964_02610</name>
</gene>
<evidence type="ECO:0000313" key="3">
    <source>
        <dbReference type="Proteomes" id="UP000645217"/>
    </source>
</evidence>
<reference evidence="2" key="1">
    <citation type="journal article" date="2014" name="Int. J. Syst. Evol. Microbiol.">
        <title>Complete genome sequence of Corynebacterium casei LMG S-19264T (=DSM 44701T), isolated from a smear-ripened cheese.</title>
        <authorList>
            <consortium name="US DOE Joint Genome Institute (JGI-PGF)"/>
            <person name="Walter F."/>
            <person name="Albersmeier A."/>
            <person name="Kalinowski J."/>
            <person name="Ruckert C."/>
        </authorList>
    </citation>
    <scope>NUCLEOTIDE SEQUENCE</scope>
    <source>
        <strain evidence="2">JCM 13064</strain>
    </source>
</reference>
<keyword evidence="1" id="KW-0732">Signal</keyword>
<reference evidence="2" key="2">
    <citation type="submission" date="2020-09" db="EMBL/GenBank/DDBJ databases">
        <authorList>
            <person name="Sun Q."/>
            <person name="Ohkuma M."/>
        </authorList>
    </citation>
    <scope>NUCLEOTIDE SEQUENCE</scope>
    <source>
        <strain evidence="2">JCM 13064</strain>
    </source>
</reference>
<feature type="chain" id="PRO_5038842179" description="Secreted protein" evidence="1">
    <location>
        <begin position="26"/>
        <end position="108"/>
    </location>
</feature>
<feature type="signal peptide" evidence="1">
    <location>
        <begin position="1"/>
        <end position="25"/>
    </location>
</feature>
<dbReference type="Proteomes" id="UP000645217">
    <property type="component" value="Unassembled WGS sequence"/>
</dbReference>
<proteinExistence type="predicted"/>
<dbReference type="EMBL" id="BMNT01000001">
    <property type="protein sequence ID" value="GGK62933.1"/>
    <property type="molecule type" value="Genomic_DNA"/>
</dbReference>